<dbReference type="Proteomes" id="UP000886520">
    <property type="component" value="Chromosome 1"/>
</dbReference>
<accession>A0A9D4VE80</accession>
<keyword evidence="2" id="KW-1185">Reference proteome</keyword>
<protein>
    <submittedName>
        <fullName evidence="1">Uncharacterized protein</fullName>
    </submittedName>
</protein>
<comment type="caution">
    <text evidence="1">The sequence shown here is derived from an EMBL/GenBank/DDBJ whole genome shotgun (WGS) entry which is preliminary data.</text>
</comment>
<evidence type="ECO:0000313" key="2">
    <source>
        <dbReference type="Proteomes" id="UP000886520"/>
    </source>
</evidence>
<name>A0A9D4VE80_ADICA</name>
<dbReference type="EMBL" id="JABFUD020000001">
    <property type="protein sequence ID" value="KAI5083898.1"/>
    <property type="molecule type" value="Genomic_DNA"/>
</dbReference>
<sequence length="171" mass="19459">MESRQRKERKRQRNILFDMDMKQEGQRFDVNANSIDKEIHANNEIIDDTIPSISEYGEDVRMSCKVGLQDLWPHAFGEKELTKTRGNTNGCGFDHDVHHTKVVAKQVLSPPERPTTWLVESGTGVSKEEYAGLLGAGFVVRSPSPKAVKEMETVGTFGKRNKKWRSVRRCL</sequence>
<proteinExistence type="predicted"/>
<gene>
    <name evidence="1" type="ORF">GOP47_0000067</name>
</gene>
<dbReference type="AlphaFoldDB" id="A0A9D4VE80"/>
<organism evidence="1 2">
    <name type="scientific">Adiantum capillus-veneris</name>
    <name type="common">Maidenhair fern</name>
    <dbReference type="NCBI Taxonomy" id="13818"/>
    <lineage>
        <taxon>Eukaryota</taxon>
        <taxon>Viridiplantae</taxon>
        <taxon>Streptophyta</taxon>
        <taxon>Embryophyta</taxon>
        <taxon>Tracheophyta</taxon>
        <taxon>Polypodiopsida</taxon>
        <taxon>Polypodiidae</taxon>
        <taxon>Polypodiales</taxon>
        <taxon>Pteridineae</taxon>
        <taxon>Pteridaceae</taxon>
        <taxon>Vittarioideae</taxon>
        <taxon>Adiantum</taxon>
    </lineage>
</organism>
<reference evidence="1" key="1">
    <citation type="submission" date="2021-01" db="EMBL/GenBank/DDBJ databases">
        <title>Adiantum capillus-veneris genome.</title>
        <authorList>
            <person name="Fang Y."/>
            <person name="Liao Q."/>
        </authorList>
    </citation>
    <scope>NUCLEOTIDE SEQUENCE</scope>
    <source>
        <strain evidence="1">H3</strain>
        <tissue evidence="1">Leaf</tissue>
    </source>
</reference>
<evidence type="ECO:0000313" key="1">
    <source>
        <dbReference type="EMBL" id="KAI5083898.1"/>
    </source>
</evidence>